<evidence type="ECO:0000313" key="1">
    <source>
        <dbReference type="EMBL" id="KAB2589961.1"/>
    </source>
</evidence>
<keyword evidence="2" id="KW-1185">Reference proteome</keyword>
<evidence type="ECO:0000313" key="2">
    <source>
        <dbReference type="Proteomes" id="UP000326907"/>
    </source>
</evidence>
<dbReference type="InterPro" id="IPR021903">
    <property type="entry name" value="DUF3515"/>
</dbReference>
<reference evidence="1 2" key="1">
    <citation type="submission" date="2019-09" db="EMBL/GenBank/DDBJ databases">
        <authorList>
            <person name="Liu P."/>
        </authorList>
    </citation>
    <scope>NUCLEOTIDE SEQUENCE [LARGE SCALE GENOMIC DNA]</scope>
    <source>
        <strain evidence="1 2">TRM68085</strain>
    </source>
</reference>
<sequence>MPSKRTTLPLAAAAVAVAAVLIFVVAKEPHYNVRPGAQSGNAHCGRMTENAPAKLAGHPKHATKLAGVALWGDSNIVLRCGVAGIGPTSDPCFSADGVDWVIDTARSTDTQKVITTYGRTPATEVTVTHASKTPDEVLGELSALITPIAQTSQCIRSQ</sequence>
<accession>A0A5N5EJH8</accession>
<dbReference type="EMBL" id="VYUA01000024">
    <property type="protein sequence ID" value="KAB2589961.1"/>
    <property type="molecule type" value="Genomic_DNA"/>
</dbReference>
<gene>
    <name evidence="1" type="ORF">F5983_23935</name>
</gene>
<proteinExistence type="predicted"/>
<dbReference type="AlphaFoldDB" id="A0A5N5EJH8"/>
<dbReference type="RefSeq" id="WP_151512143.1">
    <property type="nucleotide sequence ID" value="NZ_JBMVCA010000017.1"/>
</dbReference>
<comment type="caution">
    <text evidence="1">The sequence shown here is derived from an EMBL/GenBank/DDBJ whole genome shotgun (WGS) entry which is preliminary data.</text>
</comment>
<protein>
    <submittedName>
        <fullName evidence="1">DUF3515 family protein</fullName>
    </submittedName>
</protein>
<organism evidence="1 2">
    <name type="scientific">Streptomyces arboris</name>
    <dbReference type="NCBI Taxonomy" id="2600619"/>
    <lineage>
        <taxon>Bacteria</taxon>
        <taxon>Bacillati</taxon>
        <taxon>Actinomycetota</taxon>
        <taxon>Actinomycetes</taxon>
        <taxon>Kitasatosporales</taxon>
        <taxon>Streptomycetaceae</taxon>
        <taxon>Streptomyces</taxon>
    </lineage>
</organism>
<dbReference type="Pfam" id="PF12028">
    <property type="entry name" value="DUF3515"/>
    <property type="match status" value="1"/>
</dbReference>
<dbReference type="Proteomes" id="UP000326907">
    <property type="component" value="Unassembled WGS sequence"/>
</dbReference>
<name>A0A5N5EJH8_9ACTN</name>